<name>A0A4S4LYL6_9AGAM</name>
<proteinExistence type="predicted"/>
<comment type="caution">
    <text evidence="1">The sequence shown here is derived from an EMBL/GenBank/DDBJ whole genome shotgun (WGS) entry which is preliminary data.</text>
</comment>
<sequence length="351" mass="39583">MQILPAHCPPEIIAEIFFRALPDDPQQPISVDAAPILLTGVCRQWRAIALSSPRLWNVFSIADSTSWSDRSVESFCKTVDAWLLLSGVLPISCHLVLRDLRSSSRLMDILCCHAPRWKSITIESVMGHVFSPLSVVSFPFLETLSFTSDFGPYSRIHTLLACVRSAAPRLRSMAIYWQPRFIELALPWLNLTHLIVKAHDYYSQLVFDMAQFLVNAGQCRNLILLVVHIWSCSEWIYPTFRITIPRLRELSLDVPTSLMLDSILRALILPELQHLELHGGQSMQAPPLHTVLVDFFSPCASSITSVTLRYADIPDEELMRVLKNLPNLTSLSLTRTGFTAALFCPTHSSVF</sequence>
<dbReference type="OrthoDB" id="3253362at2759"/>
<dbReference type="Proteomes" id="UP000310158">
    <property type="component" value="Unassembled WGS sequence"/>
</dbReference>
<keyword evidence="2" id="KW-1185">Reference proteome</keyword>
<evidence type="ECO:0000313" key="1">
    <source>
        <dbReference type="EMBL" id="THH17786.1"/>
    </source>
</evidence>
<dbReference type="Gene3D" id="3.80.10.10">
    <property type="entry name" value="Ribonuclease Inhibitor"/>
    <property type="match status" value="1"/>
</dbReference>
<dbReference type="SUPFAM" id="SSF52047">
    <property type="entry name" value="RNI-like"/>
    <property type="match status" value="1"/>
</dbReference>
<reference evidence="1 2" key="1">
    <citation type="submission" date="2019-02" db="EMBL/GenBank/DDBJ databases">
        <title>Genome sequencing of the rare red list fungi Bondarzewia mesenterica.</title>
        <authorList>
            <person name="Buettner E."/>
            <person name="Kellner H."/>
        </authorList>
    </citation>
    <scope>NUCLEOTIDE SEQUENCE [LARGE SCALE GENOMIC DNA]</scope>
    <source>
        <strain evidence="1 2">DSM 108281</strain>
    </source>
</reference>
<dbReference type="AlphaFoldDB" id="A0A4S4LYL6"/>
<dbReference type="EMBL" id="SGPL01000097">
    <property type="protein sequence ID" value="THH17786.1"/>
    <property type="molecule type" value="Genomic_DNA"/>
</dbReference>
<dbReference type="InterPro" id="IPR032675">
    <property type="entry name" value="LRR_dom_sf"/>
</dbReference>
<evidence type="ECO:0000313" key="2">
    <source>
        <dbReference type="Proteomes" id="UP000310158"/>
    </source>
</evidence>
<dbReference type="PANTHER" id="PTHR38926:SF72">
    <property type="entry name" value="IM:7136021-RELATED"/>
    <property type="match status" value="1"/>
</dbReference>
<protein>
    <submittedName>
        <fullName evidence="1">Uncharacterized protein</fullName>
    </submittedName>
</protein>
<organism evidence="1 2">
    <name type="scientific">Bondarzewia mesenterica</name>
    <dbReference type="NCBI Taxonomy" id="1095465"/>
    <lineage>
        <taxon>Eukaryota</taxon>
        <taxon>Fungi</taxon>
        <taxon>Dikarya</taxon>
        <taxon>Basidiomycota</taxon>
        <taxon>Agaricomycotina</taxon>
        <taxon>Agaricomycetes</taxon>
        <taxon>Russulales</taxon>
        <taxon>Bondarzewiaceae</taxon>
        <taxon>Bondarzewia</taxon>
    </lineage>
</organism>
<dbReference type="PANTHER" id="PTHR38926">
    <property type="entry name" value="F-BOX DOMAIN CONTAINING PROTEIN, EXPRESSED"/>
    <property type="match status" value="1"/>
</dbReference>
<gene>
    <name evidence="1" type="ORF">EW146_g3107</name>
</gene>
<accession>A0A4S4LYL6</accession>